<name>A0ACC0ABT9_CATRO</name>
<keyword evidence="2" id="KW-1185">Reference proteome</keyword>
<reference evidence="2" key="1">
    <citation type="journal article" date="2023" name="Nat. Plants">
        <title>Single-cell RNA sequencing provides a high-resolution roadmap for understanding the multicellular compartmentation of specialized metabolism.</title>
        <authorList>
            <person name="Sun S."/>
            <person name="Shen X."/>
            <person name="Li Y."/>
            <person name="Li Y."/>
            <person name="Wang S."/>
            <person name="Li R."/>
            <person name="Zhang H."/>
            <person name="Shen G."/>
            <person name="Guo B."/>
            <person name="Wei J."/>
            <person name="Xu J."/>
            <person name="St-Pierre B."/>
            <person name="Chen S."/>
            <person name="Sun C."/>
        </authorList>
    </citation>
    <scope>NUCLEOTIDE SEQUENCE [LARGE SCALE GENOMIC DNA]</scope>
</reference>
<protein>
    <submittedName>
        <fullName evidence="1">Uncharacterized protein</fullName>
    </submittedName>
</protein>
<dbReference type="EMBL" id="CM044706">
    <property type="protein sequence ID" value="KAI5657855.1"/>
    <property type="molecule type" value="Genomic_DNA"/>
</dbReference>
<gene>
    <name evidence="1" type="ORF">M9H77_26648</name>
</gene>
<sequence>MSSYSSSISSIHQKLLHPTSFFGLKLWIIILISLALLLLIISSITACFIFCCRRWRRGGLILKRMTSKNNSTSMNRRLLSRNGWDIEMSGILKTPEKGVNNGPRLSIKESAAPDLTNRGCIQFTVEEIEEATNGFGDENLIGSGDHGIVYRGILCDTTRVAVKKLLVMNWGSSLRDFTKEVEVMWGVRHKNLVKLLGFCSKGMNRMLVYEYVDNGNLKQWLHDNICKLSPLTWTARITIIEGIARGLAYLHEDSEPGIVHQHLKSSNILLDKQWSPKISDFGLSNFLGPEWNHIVAPSIGMSGYIAPEYVSAAILDTKNDVYSFGILVMEIVSGKTSVEQSVTEIEEYLVDWIRSMVQTEDFDHILDPNLAEMPRLVELKRVLLIALRCVDPDVNNRPKMSDVIHMLEPRDLLLFGDLVFVGTFQSVKICRAKKLSLKN</sequence>
<evidence type="ECO:0000313" key="2">
    <source>
        <dbReference type="Proteomes" id="UP001060085"/>
    </source>
</evidence>
<organism evidence="1 2">
    <name type="scientific">Catharanthus roseus</name>
    <name type="common">Madagascar periwinkle</name>
    <name type="synonym">Vinca rosea</name>
    <dbReference type="NCBI Taxonomy" id="4058"/>
    <lineage>
        <taxon>Eukaryota</taxon>
        <taxon>Viridiplantae</taxon>
        <taxon>Streptophyta</taxon>
        <taxon>Embryophyta</taxon>
        <taxon>Tracheophyta</taxon>
        <taxon>Spermatophyta</taxon>
        <taxon>Magnoliopsida</taxon>
        <taxon>eudicotyledons</taxon>
        <taxon>Gunneridae</taxon>
        <taxon>Pentapetalae</taxon>
        <taxon>asterids</taxon>
        <taxon>lamiids</taxon>
        <taxon>Gentianales</taxon>
        <taxon>Apocynaceae</taxon>
        <taxon>Rauvolfioideae</taxon>
        <taxon>Vinceae</taxon>
        <taxon>Catharanthinae</taxon>
        <taxon>Catharanthus</taxon>
    </lineage>
</organism>
<accession>A0ACC0ABT9</accession>
<proteinExistence type="predicted"/>
<evidence type="ECO:0000313" key="1">
    <source>
        <dbReference type="EMBL" id="KAI5657855.1"/>
    </source>
</evidence>
<comment type="caution">
    <text evidence="1">The sequence shown here is derived from an EMBL/GenBank/DDBJ whole genome shotgun (WGS) entry which is preliminary data.</text>
</comment>
<dbReference type="Proteomes" id="UP001060085">
    <property type="component" value="Linkage Group LG06"/>
</dbReference>